<dbReference type="SUPFAM" id="SSF52402">
    <property type="entry name" value="Adenine nucleotide alpha hydrolases-like"/>
    <property type="match status" value="1"/>
</dbReference>
<gene>
    <name evidence="3" type="ORF">GRX66_04320</name>
</gene>
<accession>A0A6B0SJB1</accession>
<dbReference type="CDD" id="cd00293">
    <property type="entry name" value="USP-like"/>
    <property type="match status" value="1"/>
</dbReference>
<organism evidence="3 4">
    <name type="scientific">Halobacterium bonnevillei</name>
    <dbReference type="NCBI Taxonomy" id="2692200"/>
    <lineage>
        <taxon>Archaea</taxon>
        <taxon>Methanobacteriati</taxon>
        <taxon>Methanobacteriota</taxon>
        <taxon>Stenosarchaea group</taxon>
        <taxon>Halobacteria</taxon>
        <taxon>Halobacteriales</taxon>
        <taxon>Halobacteriaceae</taxon>
        <taxon>Halobacterium</taxon>
    </lineage>
</organism>
<name>A0A6B0SJB1_9EURY</name>
<dbReference type="Gene3D" id="3.40.50.620">
    <property type="entry name" value="HUPs"/>
    <property type="match status" value="1"/>
</dbReference>
<feature type="domain" description="UspA" evidence="2">
    <location>
        <begin position="3"/>
        <end position="158"/>
    </location>
</feature>
<dbReference type="Pfam" id="PF00582">
    <property type="entry name" value="Usp"/>
    <property type="match status" value="1"/>
</dbReference>
<dbReference type="PANTHER" id="PTHR46268:SF6">
    <property type="entry name" value="UNIVERSAL STRESS PROTEIN UP12"/>
    <property type="match status" value="1"/>
</dbReference>
<evidence type="ECO:0000256" key="1">
    <source>
        <dbReference type="ARBA" id="ARBA00008791"/>
    </source>
</evidence>
<dbReference type="PANTHER" id="PTHR46268">
    <property type="entry name" value="STRESS RESPONSE PROTEIN NHAX"/>
    <property type="match status" value="1"/>
</dbReference>
<dbReference type="EMBL" id="WUUU01000018">
    <property type="protein sequence ID" value="MXR19861.1"/>
    <property type="molecule type" value="Genomic_DNA"/>
</dbReference>
<comment type="caution">
    <text evidence="3">The sequence shown here is derived from an EMBL/GenBank/DDBJ whole genome shotgun (WGS) entry which is preliminary data.</text>
</comment>
<comment type="similarity">
    <text evidence="1">Belongs to the universal stress protein A family.</text>
</comment>
<protein>
    <submittedName>
        <fullName evidence="3">Universal stress protein</fullName>
    </submittedName>
</protein>
<dbReference type="InterPro" id="IPR006016">
    <property type="entry name" value="UspA"/>
</dbReference>
<keyword evidence="4" id="KW-1185">Reference proteome</keyword>
<dbReference type="InterPro" id="IPR014729">
    <property type="entry name" value="Rossmann-like_a/b/a_fold"/>
</dbReference>
<evidence type="ECO:0000313" key="3">
    <source>
        <dbReference type="EMBL" id="MXR19861.1"/>
    </source>
</evidence>
<dbReference type="OrthoDB" id="307404at2157"/>
<dbReference type="Proteomes" id="UP000471521">
    <property type="component" value="Unassembled WGS sequence"/>
</dbReference>
<evidence type="ECO:0000313" key="4">
    <source>
        <dbReference type="Proteomes" id="UP000471521"/>
    </source>
</evidence>
<dbReference type="RefSeq" id="WP_159525429.1">
    <property type="nucleotide sequence ID" value="NZ_WUUU01000018.1"/>
</dbReference>
<proteinExistence type="inferred from homology"/>
<sequence length="162" mass="17169">MAVVAAVDGEQIPDRVAAVGADLATQYGEELIVVHVMPQDTYESRADTDQTSRVGYLTGTGTNYGSTNETSYSIDEARRDAAGVARDVLEQTVDDLPESVSFVGRVGETVGEVLEVADEHDPSYLVIGGRKRTPVGKAVFGSATQSFLLNATAPVVTVMTEE</sequence>
<reference evidence="3 4" key="1">
    <citation type="submission" date="2019-12" db="EMBL/GenBank/DDBJ databases">
        <title>Isolation and characterization of three novel carbon monoxide-oxidizing members of Halobacteria from salione crusts and soils.</title>
        <authorList>
            <person name="Myers M.R."/>
            <person name="King G.M."/>
        </authorList>
    </citation>
    <scope>NUCLEOTIDE SEQUENCE [LARGE SCALE GENOMIC DNA]</scope>
    <source>
        <strain evidence="3 4">PCN9</strain>
    </source>
</reference>
<dbReference type="AlphaFoldDB" id="A0A6B0SJB1"/>
<evidence type="ECO:0000259" key="2">
    <source>
        <dbReference type="Pfam" id="PF00582"/>
    </source>
</evidence>